<protein>
    <submittedName>
        <fullName evidence="2">Uncharacterized protein</fullName>
    </submittedName>
</protein>
<gene>
    <name evidence="2" type="ORF">IDM48_08085</name>
</gene>
<proteinExistence type="predicted"/>
<dbReference type="RefSeq" id="WP_190616882.1">
    <property type="nucleotide sequence ID" value="NZ_BAAAHX010000005.1"/>
</dbReference>
<dbReference type="Proteomes" id="UP000516421">
    <property type="component" value="Chromosome"/>
</dbReference>
<accession>A0A7H2BI57</accession>
<name>A0A7H2BI57_9MICC</name>
<dbReference type="KEGG" id="rama:IDM48_08085"/>
<evidence type="ECO:0000313" key="2">
    <source>
        <dbReference type="EMBL" id="QNV39353.1"/>
    </source>
</evidence>
<reference evidence="2 3" key="1">
    <citation type="submission" date="2020-09" db="EMBL/GenBank/DDBJ databases">
        <title>Investigation of environmental microbe.</title>
        <authorList>
            <person name="Ou Y."/>
            <person name="Kang Q."/>
        </authorList>
    </citation>
    <scope>NUCLEOTIDE SEQUENCE [LARGE SCALE GENOMIC DNA]</scope>
    <source>
        <strain evidence="2 3">KJZ-9</strain>
    </source>
</reference>
<keyword evidence="3" id="KW-1185">Reference proteome</keyword>
<organism evidence="2 3">
    <name type="scientific">Rothia amarae</name>
    <dbReference type="NCBI Taxonomy" id="169480"/>
    <lineage>
        <taxon>Bacteria</taxon>
        <taxon>Bacillati</taxon>
        <taxon>Actinomycetota</taxon>
        <taxon>Actinomycetes</taxon>
        <taxon>Micrococcales</taxon>
        <taxon>Micrococcaceae</taxon>
        <taxon>Rothia</taxon>
    </lineage>
</organism>
<dbReference type="Pfam" id="PF08310">
    <property type="entry name" value="LGFP"/>
    <property type="match status" value="1"/>
</dbReference>
<feature type="chain" id="PRO_5028807018" evidence="1">
    <location>
        <begin position="30"/>
        <end position="469"/>
    </location>
</feature>
<evidence type="ECO:0000313" key="3">
    <source>
        <dbReference type="Proteomes" id="UP000516421"/>
    </source>
</evidence>
<dbReference type="InterPro" id="IPR013207">
    <property type="entry name" value="LGFP"/>
</dbReference>
<dbReference type="EMBL" id="CP061538">
    <property type="protein sequence ID" value="QNV39353.1"/>
    <property type="molecule type" value="Genomic_DNA"/>
</dbReference>
<sequence>MMKFSSNKWGVSLLSATALVALLPSVAQAAPTPSVYMNPNAGITKLWKTDPAKYGQPLSPEKCVKGKGCEQIFEKSVITWGSSTGVKAITGADRAQAYEKAGGIGVVGALEGDAWNNTYCGPSVTTFDGKTRHLVVVGGTKATAGSSIDLNSVEGKKWLQTRGTAKACFDAKPAADNEAATKAKVLDMVHKSFDSTVTAEDIIVTDGRYYAVAVGYKGRVFLYDQQIGNSGILEGPVYTEYIKNPSYYGGLIISFSPDGGDSDMGYVSIFGESAVNEFALQAYGERSVSVQHSQYVVNADGTKTWQPVEDYVIDHEVPYTPLDINSIDWSKASYSDMPGLPGEEGGALFVTDARAMYIIKANADHTPVTGAKAYRSEWLGYQESIVGRGSWTQAQQWYQGDWNLEPSKVSALGVPVAEAKIVEEGGLKYQTQQFEHGSIKWLMPDSKLVNPTYEAEITLNPEAQAFFNW</sequence>
<dbReference type="AlphaFoldDB" id="A0A7H2BI57"/>
<evidence type="ECO:0000256" key="1">
    <source>
        <dbReference type="SAM" id="SignalP"/>
    </source>
</evidence>
<feature type="signal peptide" evidence="1">
    <location>
        <begin position="1"/>
        <end position="29"/>
    </location>
</feature>
<keyword evidence="1" id="KW-0732">Signal</keyword>